<proteinExistence type="predicted"/>
<accession>A0A2Z6RT76</accession>
<dbReference type="GO" id="GO:0004672">
    <property type="term" value="F:protein kinase activity"/>
    <property type="evidence" value="ECO:0007669"/>
    <property type="project" value="InterPro"/>
</dbReference>
<dbReference type="Proteomes" id="UP000247702">
    <property type="component" value="Unassembled WGS sequence"/>
</dbReference>
<dbReference type="SMART" id="SM00220">
    <property type="entry name" value="S_TKc"/>
    <property type="match status" value="1"/>
</dbReference>
<dbReference type="GO" id="GO:0005524">
    <property type="term" value="F:ATP binding"/>
    <property type="evidence" value="ECO:0007669"/>
    <property type="project" value="InterPro"/>
</dbReference>
<evidence type="ECO:0000259" key="1">
    <source>
        <dbReference type="PROSITE" id="PS50011"/>
    </source>
</evidence>
<dbReference type="EMBL" id="BEXD01003101">
    <property type="protein sequence ID" value="GBC00210.1"/>
    <property type="molecule type" value="Genomic_DNA"/>
</dbReference>
<sequence>MTKNCFVNICFTINGKRIIKGNAFSINVMLSDDKKYIKIKKRGNYMGRNNFINDNCLINGQKVFDKYNKENMGRKNFSNDDWKINGKIRRMIKIDRDLNIDDRKEKYRDCEVICEKNWKHRIHHYYCTDCLNEEKDDREQNRLRYGICKECLRPNTGKIIWCSFCNVNHLQQDFSKWTSGNEGIDELIKNSQLNASSTDGIIEWIPYNKFTDIKYVAERGFSKVYSANWIDAYIRGWDHETNNWKRKERKKVALKVLNDSKNISEAFLNELKSLVKLAKLRPLIVPFYGISQNPDTKNFILVFKYIENNFHNIREFSPLTLLEGRLLNICISLCLIHLNNLVHRDLHLGNILHDDKHTYISDFGLCRPANETNDQNIYGVLPYIGGV</sequence>
<dbReference type="Pfam" id="PF00069">
    <property type="entry name" value="Pkinase"/>
    <property type="match status" value="1"/>
</dbReference>
<dbReference type="PANTHER" id="PTHR23257">
    <property type="entry name" value="SERINE-THREONINE PROTEIN KINASE"/>
    <property type="match status" value="1"/>
</dbReference>
<reference evidence="2 3" key="1">
    <citation type="submission" date="2017-11" db="EMBL/GenBank/DDBJ databases">
        <title>The genome of Rhizophagus clarus HR1 reveals common genetic basis of auxotrophy among arbuscular mycorrhizal fungi.</title>
        <authorList>
            <person name="Kobayashi Y."/>
        </authorList>
    </citation>
    <scope>NUCLEOTIDE SEQUENCE [LARGE SCALE GENOMIC DNA]</scope>
    <source>
        <strain evidence="2 3">HR1</strain>
    </source>
</reference>
<dbReference type="PROSITE" id="PS50011">
    <property type="entry name" value="PROTEIN_KINASE_DOM"/>
    <property type="match status" value="1"/>
</dbReference>
<evidence type="ECO:0000313" key="3">
    <source>
        <dbReference type="Proteomes" id="UP000247702"/>
    </source>
</evidence>
<organism evidence="2 3">
    <name type="scientific">Rhizophagus clarus</name>
    <dbReference type="NCBI Taxonomy" id="94130"/>
    <lineage>
        <taxon>Eukaryota</taxon>
        <taxon>Fungi</taxon>
        <taxon>Fungi incertae sedis</taxon>
        <taxon>Mucoromycota</taxon>
        <taxon>Glomeromycotina</taxon>
        <taxon>Glomeromycetes</taxon>
        <taxon>Glomerales</taxon>
        <taxon>Glomeraceae</taxon>
        <taxon>Rhizophagus</taxon>
    </lineage>
</organism>
<dbReference type="AlphaFoldDB" id="A0A2Z6RT76"/>
<comment type="caution">
    <text evidence="2">The sequence shown here is derived from an EMBL/GenBank/DDBJ whole genome shotgun (WGS) entry which is preliminary data.</text>
</comment>
<dbReference type="InterPro" id="IPR000719">
    <property type="entry name" value="Prot_kinase_dom"/>
</dbReference>
<name>A0A2Z6RT76_9GLOM</name>
<feature type="domain" description="Protein kinase" evidence="1">
    <location>
        <begin position="210"/>
        <end position="387"/>
    </location>
</feature>
<evidence type="ECO:0000313" key="2">
    <source>
        <dbReference type="EMBL" id="GBC00210.1"/>
    </source>
</evidence>
<protein>
    <recommendedName>
        <fullName evidence="1">Protein kinase domain-containing protein</fullName>
    </recommendedName>
</protein>
<dbReference type="PANTHER" id="PTHR23257:SF959">
    <property type="entry name" value="BAH DOMAIN-CONTAINING PROTEIN"/>
    <property type="match status" value="1"/>
</dbReference>
<keyword evidence="3" id="KW-1185">Reference proteome</keyword>
<dbReference type="InterPro" id="IPR011009">
    <property type="entry name" value="Kinase-like_dom_sf"/>
</dbReference>
<dbReference type="InterPro" id="IPR050167">
    <property type="entry name" value="Ser_Thr_protein_kinase"/>
</dbReference>
<dbReference type="Gene3D" id="1.10.510.10">
    <property type="entry name" value="Transferase(Phosphotransferase) domain 1"/>
    <property type="match status" value="1"/>
</dbReference>
<dbReference type="SUPFAM" id="SSF56112">
    <property type="entry name" value="Protein kinase-like (PK-like)"/>
    <property type="match status" value="1"/>
</dbReference>
<gene>
    <name evidence="2" type="ORF">RclHR1_03790003</name>
</gene>